<gene>
    <name evidence="5" type="ORF">Plec18167_003606</name>
</gene>
<dbReference type="Pfam" id="PF23771">
    <property type="entry name" value="DUF7168"/>
    <property type="match status" value="1"/>
</dbReference>
<evidence type="ECO:0000313" key="5">
    <source>
        <dbReference type="EMBL" id="KAL1881064.1"/>
    </source>
</evidence>
<organism evidence="5 6">
    <name type="scientific">Paecilomyces lecythidis</name>
    <dbReference type="NCBI Taxonomy" id="3004212"/>
    <lineage>
        <taxon>Eukaryota</taxon>
        <taxon>Fungi</taxon>
        <taxon>Dikarya</taxon>
        <taxon>Ascomycota</taxon>
        <taxon>Pezizomycotina</taxon>
        <taxon>Eurotiomycetes</taxon>
        <taxon>Eurotiomycetidae</taxon>
        <taxon>Eurotiales</taxon>
        <taxon>Thermoascaceae</taxon>
        <taxon>Paecilomyces</taxon>
    </lineage>
</organism>
<dbReference type="Pfam" id="PF10979">
    <property type="entry name" value="DUF2786"/>
    <property type="match status" value="1"/>
</dbReference>
<feature type="coiled-coil region" evidence="1">
    <location>
        <begin position="258"/>
        <end position="296"/>
    </location>
</feature>
<dbReference type="Proteomes" id="UP001583193">
    <property type="component" value="Unassembled WGS sequence"/>
</dbReference>
<evidence type="ECO:0000313" key="6">
    <source>
        <dbReference type="Proteomes" id="UP001583193"/>
    </source>
</evidence>
<feature type="domain" description="DUF7168" evidence="4">
    <location>
        <begin position="166"/>
        <end position="287"/>
    </location>
</feature>
<comment type="caution">
    <text evidence="5">The sequence shown here is derived from an EMBL/GenBank/DDBJ whole genome shotgun (WGS) entry which is preliminary data.</text>
</comment>
<name>A0ABR3XYM7_9EURO</name>
<keyword evidence="1" id="KW-0175">Coiled coil</keyword>
<dbReference type="EMBL" id="JAVDPF010000008">
    <property type="protein sequence ID" value="KAL1881064.1"/>
    <property type="molecule type" value="Genomic_DNA"/>
</dbReference>
<proteinExistence type="predicted"/>
<accession>A0ABR3XYM7</accession>
<evidence type="ECO:0000259" key="3">
    <source>
        <dbReference type="Pfam" id="PF10979"/>
    </source>
</evidence>
<dbReference type="InterPro" id="IPR024498">
    <property type="entry name" value="DUF2786"/>
</dbReference>
<dbReference type="InterPro" id="IPR055592">
    <property type="entry name" value="DUF7168"/>
</dbReference>
<evidence type="ECO:0000259" key="4">
    <source>
        <dbReference type="Pfam" id="PF23771"/>
    </source>
</evidence>
<evidence type="ECO:0000256" key="1">
    <source>
        <dbReference type="SAM" id="Coils"/>
    </source>
</evidence>
<evidence type="ECO:0000256" key="2">
    <source>
        <dbReference type="SAM" id="MobiDB-lite"/>
    </source>
</evidence>
<reference evidence="5 6" key="1">
    <citation type="journal article" date="2024" name="IMA Fungus">
        <title>IMA Genome - F19 : A genome assembly and annotation guide to empower mycologists, including annotated draft genome sequences of Ceratocystis pirilliformis, Diaporthe australafricana, Fusarium ophioides, Paecilomyces lecythidis, and Sporothrix stenoceras.</title>
        <authorList>
            <person name="Aylward J."/>
            <person name="Wilson A.M."/>
            <person name="Visagie C.M."/>
            <person name="Spraker J."/>
            <person name="Barnes I."/>
            <person name="Buitendag C."/>
            <person name="Ceriani C."/>
            <person name="Del Mar Angel L."/>
            <person name="du Plessis D."/>
            <person name="Fuchs T."/>
            <person name="Gasser K."/>
            <person name="Kramer D."/>
            <person name="Li W."/>
            <person name="Munsamy K."/>
            <person name="Piso A."/>
            <person name="Price J.L."/>
            <person name="Sonnekus B."/>
            <person name="Thomas C."/>
            <person name="van der Nest A."/>
            <person name="van Dijk A."/>
            <person name="van Heerden A."/>
            <person name="van Vuuren N."/>
            <person name="Yilmaz N."/>
            <person name="Duong T.A."/>
            <person name="van der Merwe N.A."/>
            <person name="Wingfield M.J."/>
            <person name="Wingfield B.D."/>
        </authorList>
    </citation>
    <scope>NUCLEOTIDE SEQUENCE [LARGE SCALE GENOMIC DNA]</scope>
    <source>
        <strain evidence="5 6">CMW 18167</strain>
    </source>
</reference>
<protein>
    <recommendedName>
        <fullName evidence="7">DUF2786 domain-containing protein</fullName>
    </recommendedName>
</protein>
<evidence type="ECO:0008006" key="7">
    <source>
        <dbReference type="Google" id="ProtNLM"/>
    </source>
</evidence>
<sequence>MAPFDQESFQKGIEKVRLARIKAHLRCKKLRARKIRLERKKYRIESFSKGAKKHQNPKPTPDRGPAQEKPPRIPRQKATVKQLAESSRRLPLTGLEVEEHILNKIKKCLQRASDSSTTEDEAKAALYISSKLMSQYDVPHAEKMMTTLCDSLDEASLKSRALRKGKRARRKKVVLQKFVGVIASAVTMFFNCKSYSTQLRWSIEWTFYGIREHTVSAAMAFEMAHNKILDCAGQHRGNATVFSYCQGVADGLYSMATEERKKEQEAAHKAELARLAEREQEEMEQREREIARLNKSVPDESFQVLIDNSEKSIIKCDSDSEGYTSEPDFVEDEGGQGKCFNSEVDLEEEITRLLNRSSDSTGSQKRAINDQKTRWHHAIQSIQMTNLPRLLPRRPFLNACGSLKCNLFSSVRMQTKLRMLFLKEQNISLGTRKKNYTTVKDHIAYEKGREDSKKIDFQQRRIEEAPK</sequence>
<feature type="region of interest" description="Disordered" evidence="2">
    <location>
        <begin position="45"/>
        <end position="85"/>
    </location>
</feature>
<feature type="domain" description="DUF2786" evidence="3">
    <location>
        <begin position="101"/>
        <end position="138"/>
    </location>
</feature>
<keyword evidence="6" id="KW-1185">Reference proteome</keyword>